<feature type="active site" description="Nucleophile" evidence="8">
    <location>
        <position position="174"/>
    </location>
</feature>
<dbReference type="OMA" id="EAWHEEL"/>
<dbReference type="GO" id="GO:0016042">
    <property type="term" value="P:lipid catabolic process"/>
    <property type="evidence" value="ECO:0007669"/>
    <property type="project" value="UniProtKB-KW"/>
</dbReference>
<organism evidence="11 12">
    <name type="scientific">Cimex lectularius</name>
    <name type="common">Bed bug</name>
    <name type="synonym">Acanthia lectularia</name>
    <dbReference type="NCBI Taxonomy" id="79782"/>
    <lineage>
        <taxon>Eukaryota</taxon>
        <taxon>Metazoa</taxon>
        <taxon>Ecdysozoa</taxon>
        <taxon>Arthropoda</taxon>
        <taxon>Hexapoda</taxon>
        <taxon>Insecta</taxon>
        <taxon>Pterygota</taxon>
        <taxon>Neoptera</taxon>
        <taxon>Paraneoptera</taxon>
        <taxon>Hemiptera</taxon>
        <taxon>Heteroptera</taxon>
        <taxon>Panheteroptera</taxon>
        <taxon>Cimicomorpha</taxon>
        <taxon>Cimicidae</taxon>
        <taxon>Cimex</taxon>
    </lineage>
</organism>
<feature type="active site" description="Charge relay system" evidence="8">
    <location>
        <position position="351"/>
    </location>
</feature>
<evidence type="ECO:0000256" key="6">
    <source>
        <dbReference type="ARBA" id="ARBA00023180"/>
    </source>
</evidence>
<dbReference type="PANTHER" id="PTHR11005">
    <property type="entry name" value="LYSOSOMAL ACID LIPASE-RELATED"/>
    <property type="match status" value="1"/>
</dbReference>
<evidence type="ECO:0000256" key="9">
    <source>
        <dbReference type="SAM" id="SignalP"/>
    </source>
</evidence>
<evidence type="ECO:0000256" key="5">
    <source>
        <dbReference type="ARBA" id="ARBA00023098"/>
    </source>
</evidence>
<feature type="active site" description="Charge relay system" evidence="8">
    <location>
        <position position="380"/>
    </location>
</feature>
<name>A0A8I6RLH2_CIMLE</name>
<dbReference type="InterPro" id="IPR000073">
    <property type="entry name" value="AB_hydrolase_1"/>
</dbReference>
<evidence type="ECO:0000256" key="8">
    <source>
        <dbReference type="PIRSR" id="PIRSR000862-1"/>
    </source>
</evidence>
<feature type="signal peptide" evidence="9">
    <location>
        <begin position="1"/>
        <end position="21"/>
    </location>
</feature>
<dbReference type="GO" id="GO:0016788">
    <property type="term" value="F:hydrolase activity, acting on ester bonds"/>
    <property type="evidence" value="ECO:0007669"/>
    <property type="project" value="InterPro"/>
</dbReference>
<evidence type="ECO:0000313" key="11">
    <source>
        <dbReference type="EnsemblMetazoa" id="XP_014247628.1"/>
    </source>
</evidence>
<dbReference type="FunFam" id="3.40.50.1820:FF:000057">
    <property type="entry name" value="Lipase"/>
    <property type="match status" value="1"/>
</dbReference>
<accession>A0A8I6RLH2</accession>
<dbReference type="OrthoDB" id="9974421at2759"/>
<evidence type="ECO:0000313" key="12">
    <source>
        <dbReference type="Proteomes" id="UP000494040"/>
    </source>
</evidence>
<dbReference type="PIRSF" id="PIRSF000862">
    <property type="entry name" value="Steryl_ester_lip"/>
    <property type="match status" value="1"/>
</dbReference>
<evidence type="ECO:0000256" key="7">
    <source>
        <dbReference type="PIRNR" id="PIRNR000862"/>
    </source>
</evidence>
<keyword evidence="2 9" id="KW-0732">Signal</keyword>
<sequence>MSYISFIVPSVLLFIVYFTSGQKSDPPFIAPNDYYSLSLSNRELIERAGYNYEFHEAVTDDGYLVGLHRIMRRDRPSKGHPVLLVNGFCIRSRSWILRGKGIDFPFILADHGYDVWLGDQRGNPYSRKHLKYSFTDSEYWNFSFHEIGSYDLPAMINQVLNVSSKEKLSYVGQSLGSSFYFAMMSEREEFNRKVASSVHFAPLVIPPNASELTILHRVLLQILSYLLKWLRSENVIESHNKYFMRIVALALMKVCDRSPLQTLCVISLPWIVGGSMDHFDQEHLGFQMGASIGLTSFKTGDHMIQMYFSGKFRKYDYGMEENLKLYGCAEPAAYNISKVSSPTALFIAEQDALVPYHVSRKTVDALGRYAYPFLMKGFNHFEMALGRRAVKTGYIKALNFINKVFIF</sequence>
<evidence type="ECO:0000256" key="3">
    <source>
        <dbReference type="ARBA" id="ARBA00022801"/>
    </source>
</evidence>
<dbReference type="InterPro" id="IPR029058">
    <property type="entry name" value="AB_hydrolase_fold"/>
</dbReference>
<dbReference type="Proteomes" id="UP000494040">
    <property type="component" value="Unassembled WGS sequence"/>
</dbReference>
<gene>
    <name evidence="11" type="primary">106665618</name>
</gene>
<keyword evidence="5" id="KW-0443">Lipid metabolism</keyword>
<dbReference type="Gene3D" id="3.40.50.1820">
    <property type="entry name" value="alpha/beta hydrolase"/>
    <property type="match status" value="1"/>
</dbReference>
<protein>
    <recommendedName>
        <fullName evidence="7">Lipase</fullName>
    </recommendedName>
</protein>
<keyword evidence="4 7" id="KW-0442">Lipid degradation</keyword>
<proteinExistence type="inferred from homology"/>
<comment type="similarity">
    <text evidence="1 7">Belongs to the AB hydrolase superfamily. Lipase family.</text>
</comment>
<feature type="domain" description="AB hydrolase-1" evidence="10">
    <location>
        <begin position="81"/>
        <end position="370"/>
    </location>
</feature>
<dbReference type="EnsemblMetazoa" id="XM_014392142.2">
    <property type="protein sequence ID" value="XP_014247628.1"/>
    <property type="gene ID" value="LOC106665618"/>
</dbReference>
<dbReference type="AlphaFoldDB" id="A0A8I6RLH2"/>
<keyword evidence="12" id="KW-1185">Reference proteome</keyword>
<keyword evidence="3 7" id="KW-0378">Hydrolase</keyword>
<reference evidence="11" key="1">
    <citation type="submission" date="2022-01" db="UniProtKB">
        <authorList>
            <consortium name="EnsemblMetazoa"/>
        </authorList>
    </citation>
    <scope>IDENTIFICATION</scope>
</reference>
<dbReference type="Pfam" id="PF00561">
    <property type="entry name" value="Abhydrolase_1"/>
    <property type="match status" value="1"/>
</dbReference>
<dbReference type="SUPFAM" id="SSF53474">
    <property type="entry name" value="alpha/beta-Hydrolases"/>
    <property type="match status" value="1"/>
</dbReference>
<evidence type="ECO:0000256" key="2">
    <source>
        <dbReference type="ARBA" id="ARBA00022729"/>
    </source>
</evidence>
<feature type="chain" id="PRO_5035311570" description="Lipase" evidence="9">
    <location>
        <begin position="22"/>
        <end position="407"/>
    </location>
</feature>
<dbReference type="KEGG" id="clec:106665618"/>
<evidence type="ECO:0000256" key="4">
    <source>
        <dbReference type="ARBA" id="ARBA00022963"/>
    </source>
</evidence>
<keyword evidence="6" id="KW-0325">Glycoprotein</keyword>
<evidence type="ECO:0000256" key="1">
    <source>
        <dbReference type="ARBA" id="ARBA00010701"/>
    </source>
</evidence>
<evidence type="ECO:0000259" key="10">
    <source>
        <dbReference type="Pfam" id="PF00561"/>
    </source>
</evidence>
<dbReference type="InterPro" id="IPR025483">
    <property type="entry name" value="Lipase_euk"/>
</dbReference>